<dbReference type="GO" id="GO:0030490">
    <property type="term" value="P:maturation of SSU-rRNA"/>
    <property type="evidence" value="ECO:0007669"/>
    <property type="project" value="UniProtKB-UniRule"/>
</dbReference>
<dbReference type="GO" id="GO:0005829">
    <property type="term" value="C:cytosol"/>
    <property type="evidence" value="ECO:0007669"/>
    <property type="project" value="TreeGrafter"/>
</dbReference>
<keyword evidence="2 3" id="KW-0690">Ribosome biogenesis</keyword>
<protein>
    <recommendedName>
        <fullName evidence="3">Ribosome-binding factor A</fullName>
    </recommendedName>
</protein>
<name>A0A6G9GVZ4_9ACTN</name>
<dbReference type="Proteomes" id="UP000501179">
    <property type="component" value="Chromosome"/>
</dbReference>
<dbReference type="FunFam" id="3.30.300.20:FF:000018">
    <property type="entry name" value="Ribosome-binding factor A"/>
    <property type="match status" value="1"/>
</dbReference>
<dbReference type="InterPro" id="IPR023799">
    <property type="entry name" value="RbfA_dom_sf"/>
</dbReference>
<reference evidence="5 6" key="1">
    <citation type="submission" date="2020-03" db="EMBL/GenBank/DDBJ databases">
        <title>A novel species.</title>
        <authorList>
            <person name="Gao J."/>
        </authorList>
    </citation>
    <scope>NUCLEOTIDE SEQUENCE [LARGE SCALE GENOMIC DNA]</scope>
    <source>
        <strain evidence="5 6">QMT-12</strain>
    </source>
</reference>
<dbReference type="PANTHER" id="PTHR33515">
    <property type="entry name" value="RIBOSOME-BINDING FACTOR A, CHLOROPLASTIC-RELATED"/>
    <property type="match status" value="1"/>
</dbReference>
<dbReference type="GO" id="GO:0043024">
    <property type="term" value="F:ribosomal small subunit binding"/>
    <property type="evidence" value="ECO:0007669"/>
    <property type="project" value="TreeGrafter"/>
</dbReference>
<evidence type="ECO:0000256" key="2">
    <source>
        <dbReference type="ARBA" id="ARBA00022517"/>
    </source>
</evidence>
<evidence type="ECO:0000256" key="3">
    <source>
        <dbReference type="HAMAP-Rule" id="MF_00003"/>
    </source>
</evidence>
<keyword evidence="6" id="KW-1185">Reference proteome</keyword>
<dbReference type="EMBL" id="CP050177">
    <property type="protein sequence ID" value="QIQ02380.1"/>
    <property type="molecule type" value="Genomic_DNA"/>
</dbReference>
<dbReference type="InterPro" id="IPR015946">
    <property type="entry name" value="KH_dom-like_a/b"/>
</dbReference>
<comment type="subcellular location">
    <subcellularLocation>
        <location evidence="3">Cytoplasm</location>
    </subcellularLocation>
</comment>
<dbReference type="KEGG" id="slia:HA039_08715"/>
<dbReference type="AlphaFoldDB" id="A0A6G9GVZ4"/>
<dbReference type="SUPFAM" id="SSF89919">
    <property type="entry name" value="Ribosome-binding factor A, RbfA"/>
    <property type="match status" value="1"/>
</dbReference>
<evidence type="ECO:0000256" key="1">
    <source>
        <dbReference type="ARBA" id="ARBA00022490"/>
    </source>
</evidence>
<proteinExistence type="inferred from homology"/>
<keyword evidence="1 3" id="KW-0963">Cytoplasm</keyword>
<gene>
    <name evidence="3 5" type="primary">rbfA</name>
    <name evidence="5" type="ORF">HA039_08715</name>
</gene>
<dbReference type="InterPro" id="IPR020053">
    <property type="entry name" value="Ribosome-bd_factorA_CS"/>
</dbReference>
<dbReference type="PROSITE" id="PS01319">
    <property type="entry name" value="RBFA"/>
    <property type="match status" value="1"/>
</dbReference>
<comment type="function">
    <text evidence="3">One of several proteins that assist in the late maturation steps of the functional core of the 30S ribosomal subunit. Associates with free 30S ribosomal subunits (but not with 30S subunits that are part of 70S ribosomes or polysomes). Required for efficient processing of 16S rRNA. May interact with the 5'-terminal helix region of 16S rRNA.</text>
</comment>
<comment type="subunit">
    <text evidence="3">Monomer. Binds 30S ribosomal subunits, but not 50S ribosomal subunits or 70S ribosomes.</text>
</comment>
<sequence length="185" mass="19572">MTDNARARKLADRIQVVVAETLDRRIKDPRLGFVTITDARVTGDLREATVFYTVYGDDEERAASAAALESAKGVLRSEVGRQTGVRFTPTLAFVPDALPDNARTIEDLLNKARAKDAEVREVSTGKTYAAGADPYRKPEGSDDEPGAAEPGAAEPGADEAADDIAAADSRTGTSTATDEDGSAKE</sequence>
<dbReference type="PANTHER" id="PTHR33515:SF1">
    <property type="entry name" value="RIBOSOME-BINDING FACTOR A, CHLOROPLASTIC-RELATED"/>
    <property type="match status" value="1"/>
</dbReference>
<dbReference type="Pfam" id="PF02033">
    <property type="entry name" value="RBFA"/>
    <property type="match status" value="1"/>
</dbReference>
<dbReference type="InterPro" id="IPR000238">
    <property type="entry name" value="RbfA"/>
</dbReference>
<organism evidence="5 6">
    <name type="scientific">Streptomyces liangshanensis</name>
    <dbReference type="NCBI Taxonomy" id="2717324"/>
    <lineage>
        <taxon>Bacteria</taxon>
        <taxon>Bacillati</taxon>
        <taxon>Actinomycetota</taxon>
        <taxon>Actinomycetes</taxon>
        <taxon>Kitasatosporales</taxon>
        <taxon>Streptomycetaceae</taxon>
        <taxon>Streptomyces</taxon>
    </lineage>
</organism>
<accession>A0A6G9GVZ4</accession>
<evidence type="ECO:0000256" key="4">
    <source>
        <dbReference type="SAM" id="MobiDB-lite"/>
    </source>
</evidence>
<dbReference type="Gene3D" id="3.30.300.20">
    <property type="match status" value="1"/>
</dbReference>
<evidence type="ECO:0000313" key="6">
    <source>
        <dbReference type="Proteomes" id="UP000501179"/>
    </source>
</evidence>
<dbReference type="RefSeq" id="WP_167026280.1">
    <property type="nucleotide sequence ID" value="NZ_CP050177.1"/>
</dbReference>
<dbReference type="NCBIfam" id="TIGR00082">
    <property type="entry name" value="rbfA"/>
    <property type="match status" value="1"/>
</dbReference>
<dbReference type="HAMAP" id="MF_00003">
    <property type="entry name" value="RbfA"/>
    <property type="match status" value="1"/>
</dbReference>
<comment type="similarity">
    <text evidence="3">Belongs to the RbfA family.</text>
</comment>
<feature type="region of interest" description="Disordered" evidence="4">
    <location>
        <begin position="121"/>
        <end position="185"/>
    </location>
</feature>
<evidence type="ECO:0000313" key="5">
    <source>
        <dbReference type="EMBL" id="QIQ02380.1"/>
    </source>
</evidence>